<keyword evidence="4" id="KW-0934">Plastid</keyword>
<evidence type="ECO:0000256" key="8">
    <source>
        <dbReference type="ARBA" id="ARBA00023136"/>
    </source>
</evidence>
<dbReference type="PANTHER" id="PTHR31620">
    <property type="entry name" value="PROTEIN RETICULATA-RELATED 2, CHLOROPLASTIC-RELATED"/>
    <property type="match status" value="1"/>
</dbReference>
<organism evidence="10 11">
    <name type="scientific">Papaver somniferum</name>
    <name type="common">Opium poppy</name>
    <dbReference type="NCBI Taxonomy" id="3469"/>
    <lineage>
        <taxon>Eukaryota</taxon>
        <taxon>Viridiplantae</taxon>
        <taxon>Streptophyta</taxon>
        <taxon>Embryophyta</taxon>
        <taxon>Tracheophyta</taxon>
        <taxon>Spermatophyta</taxon>
        <taxon>Magnoliopsida</taxon>
        <taxon>Ranunculales</taxon>
        <taxon>Papaveraceae</taxon>
        <taxon>Papaveroideae</taxon>
        <taxon>Papaver</taxon>
    </lineage>
</organism>
<feature type="compositionally biased region" description="Low complexity" evidence="9">
    <location>
        <begin position="25"/>
        <end position="38"/>
    </location>
</feature>
<dbReference type="InterPro" id="IPR021825">
    <property type="entry name" value="RETICULATA-related"/>
</dbReference>
<evidence type="ECO:0000313" key="10">
    <source>
        <dbReference type="EMBL" id="RZC70283.1"/>
    </source>
</evidence>
<evidence type="ECO:0000256" key="5">
    <source>
        <dbReference type="ARBA" id="ARBA00022692"/>
    </source>
</evidence>
<dbReference type="OMA" id="CFFCVPT"/>
<feature type="region of interest" description="Disordered" evidence="9">
    <location>
        <begin position="25"/>
        <end position="58"/>
    </location>
</feature>
<evidence type="ECO:0000256" key="7">
    <source>
        <dbReference type="ARBA" id="ARBA00022989"/>
    </source>
</evidence>
<feature type="compositionally biased region" description="Low complexity" evidence="9">
    <location>
        <begin position="46"/>
        <end position="56"/>
    </location>
</feature>
<dbReference type="AlphaFoldDB" id="A0A4Y7KA94"/>
<gene>
    <name evidence="10" type="ORF">C5167_033397</name>
</gene>
<evidence type="ECO:0000256" key="9">
    <source>
        <dbReference type="SAM" id="MobiDB-lite"/>
    </source>
</evidence>
<evidence type="ECO:0000313" key="11">
    <source>
        <dbReference type="Proteomes" id="UP000316621"/>
    </source>
</evidence>
<sequence length="400" mass="42850">MAITAGFSTSTRSSLSFLQLNLNRSSASSSTSAFNNSSNRRHLSITTNPANNTNNNLLKCQSNSLNLKRRNPSIVVSSGGNNNKNGGGGSNDNGGDSGGGGGDNGDSDDENEKNKAEAMLVLSAIGRSLDSIPSDLASAIVDGKIPASIVHRYLNLEKSSVFKWLLQFGGFKERLLADDLFLAKMGMECGVGIFTKTAAEYERRRENFMKELDFVVADVAMAIIADFMLVWLPAPTVSLRPSLSVNAGSLAKFFHSCPDNAFQIALGGTSYSFIQRLASIMRNGAKLFAVGTTASLVGTAATNALIKARKTVNKSSEGEVEEIPIVATSVAYGVYMAVSSNLRYQLLAGVVEQRILEPMLHQHKLLLSALCFAVRTGNTFLGSLLWVDYARLIGIQKVEE</sequence>
<feature type="region of interest" description="Disordered" evidence="9">
    <location>
        <begin position="72"/>
        <end position="111"/>
    </location>
</feature>
<name>A0A4Y7KA94_PAPSO</name>
<feature type="compositionally biased region" description="Gly residues" evidence="9">
    <location>
        <begin position="85"/>
        <end position="104"/>
    </location>
</feature>
<keyword evidence="6" id="KW-0809">Transit peptide</keyword>
<dbReference type="OrthoDB" id="205639at2759"/>
<keyword evidence="11" id="KW-1185">Reference proteome</keyword>
<keyword evidence="7" id="KW-1133">Transmembrane helix</keyword>
<protein>
    <recommendedName>
        <fullName evidence="12">Protein RETICULATA-RELATED 4, chloroplastic-like</fullName>
    </recommendedName>
</protein>
<proteinExistence type="inferred from homology"/>
<dbReference type="Pfam" id="PF11891">
    <property type="entry name" value="RETICULATA-like"/>
    <property type="match status" value="1"/>
</dbReference>
<evidence type="ECO:0000256" key="4">
    <source>
        <dbReference type="ARBA" id="ARBA00022640"/>
    </source>
</evidence>
<evidence type="ECO:0000256" key="6">
    <source>
        <dbReference type="ARBA" id="ARBA00022946"/>
    </source>
</evidence>
<keyword evidence="8" id="KW-0472">Membrane</keyword>
<evidence type="ECO:0000256" key="3">
    <source>
        <dbReference type="ARBA" id="ARBA00022528"/>
    </source>
</evidence>
<evidence type="ECO:0008006" key="12">
    <source>
        <dbReference type="Google" id="ProtNLM"/>
    </source>
</evidence>
<comment type="similarity">
    <text evidence="2">Belongs to the RETICULATA family.</text>
</comment>
<dbReference type="Proteomes" id="UP000316621">
    <property type="component" value="Chromosome 7"/>
</dbReference>
<keyword evidence="3" id="KW-0150">Chloroplast</keyword>
<dbReference type="PANTHER" id="PTHR31620:SF14">
    <property type="entry name" value="PROTEIN RETICULATA-RELATED 4, CHLOROPLASTIC"/>
    <property type="match status" value="1"/>
</dbReference>
<dbReference type="EMBL" id="CM010721">
    <property type="protein sequence ID" value="RZC70283.1"/>
    <property type="molecule type" value="Genomic_DNA"/>
</dbReference>
<dbReference type="STRING" id="3469.A0A4Y7KA94"/>
<reference evidence="10 11" key="1">
    <citation type="journal article" date="2018" name="Science">
        <title>The opium poppy genome and morphinan production.</title>
        <authorList>
            <person name="Guo L."/>
            <person name="Winzer T."/>
            <person name="Yang X."/>
            <person name="Li Y."/>
            <person name="Ning Z."/>
            <person name="He Z."/>
            <person name="Teodor R."/>
            <person name="Lu Y."/>
            <person name="Bowser T.A."/>
            <person name="Graham I.A."/>
            <person name="Ye K."/>
        </authorList>
    </citation>
    <scope>NUCLEOTIDE SEQUENCE [LARGE SCALE GENOMIC DNA]</scope>
    <source>
        <strain evidence="11">cv. HN1</strain>
        <tissue evidence="10">Leaves</tissue>
    </source>
</reference>
<comment type="subcellular location">
    <subcellularLocation>
        <location evidence="1">Plastid</location>
        <location evidence="1">Chloroplast membrane</location>
        <topology evidence="1">Multi-pass membrane protein</topology>
    </subcellularLocation>
</comment>
<keyword evidence="5" id="KW-0812">Transmembrane</keyword>
<dbReference type="Gramene" id="RZC70283">
    <property type="protein sequence ID" value="RZC70283"/>
    <property type="gene ID" value="C5167_033397"/>
</dbReference>
<evidence type="ECO:0000256" key="1">
    <source>
        <dbReference type="ARBA" id="ARBA00004508"/>
    </source>
</evidence>
<dbReference type="GO" id="GO:0031969">
    <property type="term" value="C:chloroplast membrane"/>
    <property type="evidence" value="ECO:0007669"/>
    <property type="project" value="UniProtKB-SubCell"/>
</dbReference>
<evidence type="ECO:0000256" key="2">
    <source>
        <dbReference type="ARBA" id="ARBA00010793"/>
    </source>
</evidence>
<accession>A0A4Y7KA94</accession>